<dbReference type="KEGG" id="halx:M0R89_21830"/>
<evidence type="ECO:0000256" key="2">
    <source>
        <dbReference type="ARBA" id="ARBA00005551"/>
    </source>
</evidence>
<evidence type="ECO:0000256" key="4">
    <source>
        <dbReference type="ARBA" id="ARBA00022692"/>
    </source>
</evidence>
<feature type="transmembrane region" description="Helical" evidence="7">
    <location>
        <begin position="62"/>
        <end position="82"/>
    </location>
</feature>
<dbReference type="GeneID" id="78823440"/>
<dbReference type="GO" id="GO:1902600">
    <property type="term" value="P:proton transmembrane transport"/>
    <property type="evidence" value="ECO:0007669"/>
    <property type="project" value="InterPro"/>
</dbReference>
<evidence type="ECO:0000256" key="6">
    <source>
        <dbReference type="ARBA" id="ARBA00023136"/>
    </source>
</evidence>
<keyword evidence="4 7" id="KW-0812">Transmembrane</keyword>
<keyword evidence="3" id="KW-0813">Transport</keyword>
<dbReference type="InterPro" id="IPR006153">
    <property type="entry name" value="Cation/H_exchanger_TM"/>
</dbReference>
<comment type="subcellular location">
    <subcellularLocation>
        <location evidence="1">Membrane</location>
        <topology evidence="1">Multi-pass membrane protein</topology>
    </subcellularLocation>
</comment>
<dbReference type="RefSeq" id="WP_248653085.1">
    <property type="nucleotide sequence ID" value="NZ_CP096662.1"/>
</dbReference>
<evidence type="ECO:0000256" key="5">
    <source>
        <dbReference type="ARBA" id="ARBA00022989"/>
    </source>
</evidence>
<keyword evidence="9" id="KW-0614">Plasmid</keyword>
<dbReference type="PANTHER" id="PTHR42751:SF4">
    <property type="entry name" value="K(+)_H(+) ANTIPORTER SUBUNIT KHTU"/>
    <property type="match status" value="1"/>
</dbReference>
<evidence type="ECO:0000256" key="7">
    <source>
        <dbReference type="SAM" id="Phobius"/>
    </source>
</evidence>
<dbReference type="Pfam" id="PF00999">
    <property type="entry name" value="Na_H_Exchanger"/>
    <property type="match status" value="1"/>
</dbReference>
<evidence type="ECO:0000313" key="9">
    <source>
        <dbReference type="EMBL" id="UPV77059.1"/>
    </source>
</evidence>
<feature type="domain" description="Cation/H+ exchanger transmembrane" evidence="8">
    <location>
        <begin position="16"/>
        <end position="380"/>
    </location>
</feature>
<dbReference type="EMBL" id="CP096662">
    <property type="protein sequence ID" value="UPV77059.1"/>
    <property type="molecule type" value="Genomic_DNA"/>
</dbReference>
<protein>
    <submittedName>
        <fullName evidence="9">Cation:proton antiporter</fullName>
    </submittedName>
</protein>
<organism evidence="9 10">
    <name type="scientific">Halorussus limi</name>
    <dbReference type="NCBI Taxonomy" id="2938695"/>
    <lineage>
        <taxon>Archaea</taxon>
        <taxon>Methanobacteriati</taxon>
        <taxon>Methanobacteriota</taxon>
        <taxon>Stenosarchaea group</taxon>
        <taxon>Halobacteria</taxon>
        <taxon>Halobacteriales</taxon>
        <taxon>Haladaptataceae</taxon>
        <taxon>Halorussus</taxon>
    </lineage>
</organism>
<feature type="transmembrane region" description="Helical" evidence="7">
    <location>
        <begin position="228"/>
        <end position="255"/>
    </location>
</feature>
<keyword evidence="10" id="KW-1185">Reference proteome</keyword>
<dbReference type="Gene3D" id="1.20.1530.20">
    <property type="match status" value="1"/>
</dbReference>
<name>A0A8U0I1J3_9EURY</name>
<dbReference type="Proteomes" id="UP000830729">
    <property type="component" value="Plasmid unnamed3"/>
</dbReference>
<feature type="transmembrane region" description="Helical" evidence="7">
    <location>
        <begin position="343"/>
        <end position="363"/>
    </location>
</feature>
<proteinExistence type="inferred from homology"/>
<dbReference type="GO" id="GO:0015297">
    <property type="term" value="F:antiporter activity"/>
    <property type="evidence" value="ECO:0007669"/>
    <property type="project" value="InterPro"/>
</dbReference>
<keyword evidence="6 7" id="KW-0472">Membrane</keyword>
<dbReference type="AlphaFoldDB" id="A0A8U0I1J3"/>
<evidence type="ECO:0000256" key="1">
    <source>
        <dbReference type="ARBA" id="ARBA00004141"/>
    </source>
</evidence>
<comment type="similarity">
    <text evidence="2">Belongs to the monovalent cation:proton antiporter 2 (CPA2) transporter (TC 2.A.37) family.</text>
</comment>
<keyword evidence="5 7" id="KW-1133">Transmembrane helix</keyword>
<geneLocation type="plasmid" evidence="9 10">
    <name>unnamed3</name>
</geneLocation>
<feature type="transmembrane region" description="Helical" evidence="7">
    <location>
        <begin position="156"/>
        <end position="180"/>
    </location>
</feature>
<sequence length="402" mass="42168">MAELLLVEIGIALTGIALAGALANRIGLSVIPAYIIIGILIGPNEPSSIGGISLTLVEHREFIDVLAELGIIFLLFFLGLEFSVSQLLADRKRIAKIGSIDFLINFGLGLTLGVVFGYTLLETFFIAGIVYISSSAVITKSLIDNGWVANPESSPILGTLVFEDILIAIYLALLSAVALGEGTALDAAMSVGSAFAFLGVLTVVAWYGSEYVERAFDADSDELFLLRVLGITTLIAGAALTAGLSEAVAAFFVGTAFSGTDHTERIEDVVAPARDFFAAVFFFSIGLTTDITLLANVVWLLLAAILVTTAGKLVSGTLSGQVYGLDRIRSARVGFGMVPRGEFSLVIATLAASVGTGALGSVIPAFTVGYVLLMSILGTVLIQNSDPILDRVPLRLRKSTPE</sequence>
<dbReference type="GO" id="GO:0016020">
    <property type="term" value="C:membrane"/>
    <property type="evidence" value="ECO:0007669"/>
    <property type="project" value="UniProtKB-SubCell"/>
</dbReference>
<feature type="transmembrane region" description="Helical" evidence="7">
    <location>
        <begin position="12"/>
        <end position="42"/>
    </location>
</feature>
<evidence type="ECO:0000259" key="8">
    <source>
        <dbReference type="Pfam" id="PF00999"/>
    </source>
</evidence>
<feature type="transmembrane region" description="Helical" evidence="7">
    <location>
        <begin position="187"/>
        <end position="208"/>
    </location>
</feature>
<gene>
    <name evidence="9" type="ORF">M0R89_21830</name>
</gene>
<accession>A0A8U0I1J3</accession>
<reference evidence="9 10" key="1">
    <citation type="submission" date="2022-04" db="EMBL/GenBank/DDBJ databases">
        <title>Diverse halophilic archaea isolated from saline environments.</title>
        <authorList>
            <person name="Cui H.-L."/>
        </authorList>
    </citation>
    <scope>NUCLEOTIDE SEQUENCE [LARGE SCALE GENOMIC DNA]</scope>
    <source>
        <strain evidence="9 10">XZYJT49</strain>
        <plasmid evidence="9 10">unnamed3</plasmid>
    </source>
</reference>
<dbReference type="InterPro" id="IPR038770">
    <property type="entry name" value="Na+/solute_symporter_sf"/>
</dbReference>
<feature type="transmembrane region" description="Helical" evidence="7">
    <location>
        <begin position="369"/>
        <end position="389"/>
    </location>
</feature>
<dbReference type="PANTHER" id="PTHR42751">
    <property type="entry name" value="SODIUM/HYDROGEN EXCHANGER FAMILY/TRKA DOMAIN PROTEIN"/>
    <property type="match status" value="1"/>
</dbReference>
<feature type="transmembrane region" description="Helical" evidence="7">
    <location>
        <begin position="276"/>
        <end position="295"/>
    </location>
</feature>
<evidence type="ECO:0000256" key="3">
    <source>
        <dbReference type="ARBA" id="ARBA00022448"/>
    </source>
</evidence>
<feature type="transmembrane region" description="Helical" evidence="7">
    <location>
        <begin position="102"/>
        <end position="132"/>
    </location>
</feature>
<evidence type="ECO:0000313" key="10">
    <source>
        <dbReference type="Proteomes" id="UP000830729"/>
    </source>
</evidence>